<keyword evidence="6" id="KW-0547">Nucleotide-binding</keyword>
<dbReference type="FunFam" id="1.10.510.10:FF:000210">
    <property type="entry name" value="Non-specific serine/threonine protein kinase"/>
    <property type="match status" value="1"/>
</dbReference>
<dbReference type="InterPro" id="IPR018490">
    <property type="entry name" value="cNMP-bd_dom_sf"/>
</dbReference>
<accession>A0A7M7TEF4</accession>
<evidence type="ECO:0000259" key="15">
    <source>
        <dbReference type="PROSITE" id="PS51285"/>
    </source>
</evidence>
<dbReference type="PROSITE" id="PS50011">
    <property type="entry name" value="PROTEIN_KINASE_DOM"/>
    <property type="match status" value="1"/>
</dbReference>
<dbReference type="PROSITE" id="PS51285">
    <property type="entry name" value="AGC_KINASE_CTER"/>
    <property type="match status" value="1"/>
</dbReference>
<name>A0A7M7TEF4_NASVI</name>
<dbReference type="Gene3D" id="1.10.510.10">
    <property type="entry name" value="Transferase(Phosphotransferase) domain 1"/>
    <property type="match status" value="1"/>
</dbReference>
<keyword evidence="9" id="KW-0142">cGMP-binding</keyword>
<evidence type="ECO:0000256" key="10">
    <source>
        <dbReference type="ARBA" id="ARBA00047298"/>
    </source>
</evidence>
<evidence type="ECO:0000313" key="16">
    <source>
        <dbReference type="EnsemblMetazoa" id="XP_032457469"/>
    </source>
</evidence>
<dbReference type="PANTHER" id="PTHR24353:SF144">
    <property type="match status" value="1"/>
</dbReference>
<dbReference type="Proteomes" id="UP000002358">
    <property type="component" value="Unassembled WGS sequence"/>
</dbReference>
<dbReference type="PROSITE" id="PS00108">
    <property type="entry name" value="PROTEIN_KINASE_ST"/>
    <property type="match status" value="1"/>
</dbReference>
<dbReference type="GO" id="GO:0004692">
    <property type="term" value="F:cGMP-dependent protein kinase activity"/>
    <property type="evidence" value="ECO:0007669"/>
    <property type="project" value="UniProtKB-EC"/>
</dbReference>
<protein>
    <recommendedName>
        <fullName evidence="2">cGMP-dependent protein kinase</fullName>
        <ecNumber evidence="2">2.7.11.12</ecNumber>
    </recommendedName>
</protein>
<reference evidence="16" key="1">
    <citation type="submission" date="2021-01" db="UniProtKB">
        <authorList>
            <consortium name="EnsemblMetazoa"/>
        </authorList>
    </citation>
    <scope>IDENTIFICATION</scope>
</reference>
<dbReference type="GO" id="GO:0005524">
    <property type="term" value="F:ATP binding"/>
    <property type="evidence" value="ECO:0007669"/>
    <property type="project" value="UniProtKB-KW"/>
</dbReference>
<evidence type="ECO:0000256" key="3">
    <source>
        <dbReference type="ARBA" id="ARBA00022527"/>
    </source>
</evidence>
<evidence type="ECO:0000256" key="6">
    <source>
        <dbReference type="ARBA" id="ARBA00022741"/>
    </source>
</evidence>
<dbReference type="GeneID" id="100114234"/>
<dbReference type="SMART" id="SM00100">
    <property type="entry name" value="cNMP"/>
    <property type="match status" value="2"/>
</dbReference>
<evidence type="ECO:0000256" key="1">
    <source>
        <dbReference type="ARBA" id="ARBA00006352"/>
    </source>
</evidence>
<feature type="region of interest" description="Disordered" evidence="12">
    <location>
        <begin position="557"/>
        <end position="582"/>
    </location>
</feature>
<dbReference type="SMR" id="A0A7M7TEF4"/>
<dbReference type="PRINTS" id="PR00104">
    <property type="entry name" value="CGMPKINASE"/>
</dbReference>
<dbReference type="InterPro" id="IPR002374">
    <property type="entry name" value="cGMP_dep_kinase"/>
</dbReference>
<dbReference type="SUPFAM" id="SSF51206">
    <property type="entry name" value="cAMP-binding domain-like"/>
    <property type="match status" value="2"/>
</dbReference>
<dbReference type="InterPro" id="IPR000719">
    <property type="entry name" value="Prot_kinase_dom"/>
</dbReference>
<dbReference type="InterPro" id="IPR018488">
    <property type="entry name" value="cNMP-bd_CS"/>
</dbReference>
<evidence type="ECO:0000256" key="9">
    <source>
        <dbReference type="ARBA" id="ARBA00022992"/>
    </source>
</evidence>
<dbReference type="Gene3D" id="2.60.120.10">
    <property type="entry name" value="Jelly Rolls"/>
    <property type="match status" value="2"/>
</dbReference>
<evidence type="ECO:0000256" key="5">
    <source>
        <dbReference type="ARBA" id="ARBA00022679"/>
    </source>
</evidence>
<evidence type="ECO:0000313" key="17">
    <source>
        <dbReference type="Proteomes" id="UP000002358"/>
    </source>
</evidence>
<comment type="catalytic activity">
    <reaction evidence="10">
        <text>L-threonyl-[protein] + ATP = O-phospho-L-threonyl-[protein] + ADP + H(+)</text>
        <dbReference type="Rhea" id="RHEA:46608"/>
        <dbReference type="Rhea" id="RHEA-COMP:11060"/>
        <dbReference type="Rhea" id="RHEA-COMP:11605"/>
        <dbReference type="ChEBI" id="CHEBI:15378"/>
        <dbReference type="ChEBI" id="CHEBI:30013"/>
        <dbReference type="ChEBI" id="CHEBI:30616"/>
        <dbReference type="ChEBI" id="CHEBI:61977"/>
        <dbReference type="ChEBI" id="CHEBI:456216"/>
        <dbReference type="EC" id="2.7.11.12"/>
    </reaction>
</comment>
<dbReference type="Pfam" id="PF00069">
    <property type="entry name" value="Pkinase"/>
    <property type="match status" value="1"/>
</dbReference>
<dbReference type="EC" id="2.7.11.12" evidence="2"/>
<evidence type="ECO:0000256" key="8">
    <source>
        <dbReference type="ARBA" id="ARBA00022840"/>
    </source>
</evidence>
<feature type="domain" description="Cyclic nucleotide-binding" evidence="14">
    <location>
        <begin position="116"/>
        <end position="231"/>
    </location>
</feature>
<evidence type="ECO:0000256" key="2">
    <source>
        <dbReference type="ARBA" id="ARBA00012428"/>
    </source>
</evidence>
<keyword evidence="8" id="KW-0067">ATP-binding</keyword>
<dbReference type="PANTHER" id="PTHR24353">
    <property type="entry name" value="CYCLIC NUCLEOTIDE-DEPENDENT PROTEIN KINASE"/>
    <property type="match status" value="1"/>
</dbReference>
<evidence type="ECO:0000259" key="14">
    <source>
        <dbReference type="PROSITE" id="PS50042"/>
    </source>
</evidence>
<dbReference type="InterPro" id="IPR000595">
    <property type="entry name" value="cNMP-bd_dom"/>
</dbReference>
<comment type="similarity">
    <text evidence="1">Belongs to the protein kinase superfamily. AGC Ser/Thr protein kinase family. cGMP subfamily.</text>
</comment>
<dbReference type="PROSITE" id="PS00888">
    <property type="entry name" value="CNMP_BINDING_1"/>
    <property type="match status" value="1"/>
</dbReference>
<dbReference type="EnsemblMetazoa" id="XM_032601578">
    <property type="protein sequence ID" value="XP_032457469"/>
    <property type="gene ID" value="LOC100114234"/>
</dbReference>
<keyword evidence="3" id="KW-0723">Serine/threonine-protein kinase</keyword>
<keyword evidence="7" id="KW-0418">Kinase</keyword>
<feature type="domain" description="AGC-kinase C-terminal" evidence="15">
    <location>
        <begin position="532"/>
        <end position="582"/>
    </location>
</feature>
<proteinExistence type="inferred from homology"/>
<dbReference type="GO" id="GO:0030553">
    <property type="term" value="F:cGMP binding"/>
    <property type="evidence" value="ECO:0007669"/>
    <property type="project" value="UniProtKB-KW"/>
</dbReference>
<keyword evidence="17" id="KW-1185">Reference proteome</keyword>
<dbReference type="SMART" id="SM00133">
    <property type="entry name" value="S_TK_X"/>
    <property type="match status" value="1"/>
</dbReference>
<dbReference type="PROSITE" id="PS50042">
    <property type="entry name" value="CNMP_BINDING_3"/>
    <property type="match status" value="2"/>
</dbReference>
<feature type="domain" description="Cyclic nucleotide-binding" evidence="14">
    <location>
        <begin position="237"/>
        <end position="339"/>
    </location>
</feature>
<evidence type="ECO:0000256" key="4">
    <source>
        <dbReference type="ARBA" id="ARBA00022535"/>
    </source>
</evidence>
<dbReference type="PIRSF" id="PIRSF000559">
    <property type="entry name" value="cGMP-dep_kinase"/>
    <property type="match status" value="1"/>
</dbReference>
<dbReference type="InterPro" id="IPR014710">
    <property type="entry name" value="RmlC-like_jellyroll"/>
</dbReference>
<feature type="domain" description="Protein kinase" evidence="13">
    <location>
        <begin position="259"/>
        <end position="531"/>
    </location>
</feature>
<evidence type="ECO:0000256" key="11">
    <source>
        <dbReference type="ARBA" id="ARBA00047462"/>
    </source>
</evidence>
<keyword evidence="5" id="KW-0808">Transferase</keyword>
<dbReference type="RefSeq" id="XP_032457469.1">
    <property type="nucleotide sequence ID" value="XM_032601578.1"/>
</dbReference>
<dbReference type="InterPro" id="IPR000961">
    <property type="entry name" value="AGC-kinase_C"/>
</dbReference>
<comment type="catalytic activity">
    <reaction evidence="11">
        <text>L-seryl-[protein] + ATP = O-phospho-L-seryl-[protein] + ADP + H(+)</text>
        <dbReference type="Rhea" id="RHEA:17989"/>
        <dbReference type="Rhea" id="RHEA-COMP:9863"/>
        <dbReference type="Rhea" id="RHEA-COMP:11604"/>
        <dbReference type="ChEBI" id="CHEBI:15378"/>
        <dbReference type="ChEBI" id="CHEBI:29999"/>
        <dbReference type="ChEBI" id="CHEBI:30616"/>
        <dbReference type="ChEBI" id="CHEBI:83421"/>
        <dbReference type="ChEBI" id="CHEBI:456216"/>
        <dbReference type="EC" id="2.7.11.12"/>
    </reaction>
</comment>
<dbReference type="InterPro" id="IPR008271">
    <property type="entry name" value="Ser/Thr_kinase_AS"/>
</dbReference>
<dbReference type="SUPFAM" id="SSF56112">
    <property type="entry name" value="Protein kinase-like (PK-like)"/>
    <property type="match status" value="1"/>
</dbReference>
<dbReference type="CDD" id="cd00038">
    <property type="entry name" value="CAP_ED"/>
    <property type="match status" value="2"/>
</dbReference>
<evidence type="ECO:0000256" key="12">
    <source>
        <dbReference type="SAM" id="MobiDB-lite"/>
    </source>
</evidence>
<keyword evidence="4" id="KW-0140">cGMP</keyword>
<dbReference type="Pfam" id="PF00027">
    <property type="entry name" value="cNMP_binding"/>
    <property type="match status" value="2"/>
</dbReference>
<evidence type="ECO:0000259" key="13">
    <source>
        <dbReference type="PROSITE" id="PS50011"/>
    </source>
</evidence>
<evidence type="ECO:0000256" key="7">
    <source>
        <dbReference type="ARBA" id="ARBA00022777"/>
    </source>
</evidence>
<dbReference type="Gene3D" id="3.30.200.20">
    <property type="entry name" value="Phosphorylase Kinase, domain 1"/>
    <property type="match status" value="1"/>
</dbReference>
<dbReference type="AlphaFoldDB" id="A0A7M7TEF4"/>
<sequence>MFTCISKLNIFGHKRSVNIEKKTNDQNNSHLHGLYASKLSKEYATAGDFDDVHNLLVVNSKDLSDSSVSSCSYEKSNHRGGIIGKTPSLQSEPIPIYHKDERSQQQIKKAIIENEFLGNLEESQINTIVSAMYPKLIKPNTLVIQEGDIGSHLYVSAVGEFDIYRGTNFQRSFGPGVAFGELALLYNTKRLRSISVRREGKVWILDRSIFSTIMMRSVQNKLEDNLRFLKRVSVLQKLPEPKEHVLSKISDLIKIEFYPAGAQIVRQGEKGNKFYIISGGTVRVTKDTDFGEEELVVLCKGQYFGEKALYDDSGENRRHANVIALDPVECLTLDRTLYKTYKDNKFVYFLMEVCLGGDVWTTLQRRRRFDDETSQFMIACVVEALDHLHSMNIIYRDLKPENLMLDNRGYVKLIDFGFSKRIGPSKTWTFAGTPEYVAPEIILNKGHDRAVDYWALGILTHELLIGRPPFRGPDHMTTYNKILKGIEVAGIPNNVNKSANFFIKKLLRSSPLERLGYQRNGIQDIRDHKWFSNFNWTALQRLTLPAPIVPTIRSSTDTRNFERYPPDKELPPDENSNWDIEF</sequence>
<organism evidence="16 17">
    <name type="scientific">Nasonia vitripennis</name>
    <name type="common">Parasitic wasp</name>
    <dbReference type="NCBI Taxonomy" id="7425"/>
    <lineage>
        <taxon>Eukaryota</taxon>
        <taxon>Metazoa</taxon>
        <taxon>Ecdysozoa</taxon>
        <taxon>Arthropoda</taxon>
        <taxon>Hexapoda</taxon>
        <taxon>Insecta</taxon>
        <taxon>Pterygota</taxon>
        <taxon>Neoptera</taxon>
        <taxon>Endopterygota</taxon>
        <taxon>Hymenoptera</taxon>
        <taxon>Apocrita</taxon>
        <taxon>Proctotrupomorpha</taxon>
        <taxon>Chalcidoidea</taxon>
        <taxon>Pteromalidae</taxon>
        <taxon>Pteromalinae</taxon>
        <taxon>Nasonia</taxon>
    </lineage>
</organism>
<dbReference type="InterPro" id="IPR011009">
    <property type="entry name" value="Kinase-like_dom_sf"/>
</dbReference>
<feature type="compositionally biased region" description="Basic and acidic residues" evidence="12">
    <location>
        <begin position="559"/>
        <end position="571"/>
    </location>
</feature>
<dbReference type="SMART" id="SM00220">
    <property type="entry name" value="S_TKc"/>
    <property type="match status" value="1"/>
</dbReference>